<sequence>MERNREEEVEVEREREEGEAGAYQRFGLVRVPRLSLNYPGSPFGSRRQRAKVRRNFPDEWIVLLGGERVRIGAALAIACRQRCIGDTAGVESPN</sequence>
<accession>A0ABD2AZ93</accession>
<name>A0ABD2AZ93_VESMC</name>
<reference evidence="1 2" key="1">
    <citation type="journal article" date="2024" name="Ann. Entomol. Soc. Am.">
        <title>Genomic analyses of the southern and eastern yellowjacket wasps (Hymenoptera: Vespidae) reveal evolutionary signatures of social life.</title>
        <authorList>
            <person name="Catto M.A."/>
            <person name="Caine P.B."/>
            <person name="Orr S.E."/>
            <person name="Hunt B.G."/>
            <person name="Goodisman M.A.D."/>
        </authorList>
    </citation>
    <scope>NUCLEOTIDE SEQUENCE [LARGE SCALE GENOMIC DNA]</scope>
    <source>
        <strain evidence="1">232</strain>
        <tissue evidence="1">Head and thorax</tissue>
    </source>
</reference>
<dbReference type="AlphaFoldDB" id="A0ABD2AZ93"/>
<evidence type="ECO:0000313" key="2">
    <source>
        <dbReference type="Proteomes" id="UP001607303"/>
    </source>
</evidence>
<protein>
    <submittedName>
        <fullName evidence="1">Uncharacterized protein</fullName>
    </submittedName>
</protein>
<keyword evidence="2" id="KW-1185">Reference proteome</keyword>
<proteinExistence type="predicted"/>
<organism evidence="1 2">
    <name type="scientific">Vespula maculifrons</name>
    <name type="common">Eastern yellow jacket</name>
    <name type="synonym">Wasp</name>
    <dbReference type="NCBI Taxonomy" id="7453"/>
    <lineage>
        <taxon>Eukaryota</taxon>
        <taxon>Metazoa</taxon>
        <taxon>Ecdysozoa</taxon>
        <taxon>Arthropoda</taxon>
        <taxon>Hexapoda</taxon>
        <taxon>Insecta</taxon>
        <taxon>Pterygota</taxon>
        <taxon>Neoptera</taxon>
        <taxon>Endopterygota</taxon>
        <taxon>Hymenoptera</taxon>
        <taxon>Apocrita</taxon>
        <taxon>Aculeata</taxon>
        <taxon>Vespoidea</taxon>
        <taxon>Vespidae</taxon>
        <taxon>Vespinae</taxon>
        <taxon>Vespula</taxon>
    </lineage>
</organism>
<gene>
    <name evidence="1" type="ORF">V1477_018371</name>
</gene>
<comment type="caution">
    <text evidence="1">The sequence shown here is derived from an EMBL/GenBank/DDBJ whole genome shotgun (WGS) entry which is preliminary data.</text>
</comment>
<dbReference type="EMBL" id="JAYRBN010000110">
    <property type="protein sequence ID" value="KAL2725933.1"/>
    <property type="molecule type" value="Genomic_DNA"/>
</dbReference>
<evidence type="ECO:0000313" key="1">
    <source>
        <dbReference type="EMBL" id="KAL2725933.1"/>
    </source>
</evidence>
<dbReference type="Proteomes" id="UP001607303">
    <property type="component" value="Unassembled WGS sequence"/>
</dbReference>